<evidence type="ECO:0000259" key="3">
    <source>
        <dbReference type="Pfam" id="PF03816"/>
    </source>
</evidence>
<dbReference type="PANTHER" id="PTHR33392:SF6">
    <property type="entry name" value="POLYISOPRENYL-TEICHOIC ACID--PEPTIDOGLYCAN TEICHOIC ACID TRANSFERASE TAGU"/>
    <property type="match status" value="1"/>
</dbReference>
<dbReference type="Pfam" id="PF03816">
    <property type="entry name" value="LytR_cpsA_psr"/>
    <property type="match status" value="1"/>
</dbReference>
<keyword evidence="5" id="KW-1185">Reference proteome</keyword>
<dbReference type="InterPro" id="IPR050922">
    <property type="entry name" value="LytR/CpsA/Psr_CW_biosynth"/>
</dbReference>
<proteinExistence type="inferred from homology"/>
<feature type="domain" description="Cell envelope-related transcriptional attenuator" evidence="3">
    <location>
        <begin position="186"/>
        <end position="371"/>
    </location>
</feature>
<dbReference type="OrthoDB" id="3573673at2"/>
<evidence type="ECO:0000256" key="2">
    <source>
        <dbReference type="SAM" id="Phobius"/>
    </source>
</evidence>
<feature type="transmembrane region" description="Helical" evidence="2">
    <location>
        <begin position="49"/>
        <end position="71"/>
    </location>
</feature>
<protein>
    <submittedName>
        <fullName evidence="4">LytR family transcriptional regulator</fullName>
    </submittedName>
</protein>
<dbReference type="InterPro" id="IPR004474">
    <property type="entry name" value="LytR_CpsA_psr"/>
</dbReference>
<sequence length="454" mass="48502">MNLADSPIRYPDTGSRQIMTRRGWWLVGLNVLVPGSAQSLAGNHRLGRLGLGATLVLWALVVVAFVTWLVAPAVVYTLASNSIVLWVVAITAIFYAVLWVVLTFDTLRLVRLVKTVPAARGGIAALAIAAMVLVSGGAAYGAYVATTASGFLSSVFVAGPSEPPVDGRYNVLLLGGDAGPDREGLRPDSIRVVSIDAETGQAVTIGLPRDLTNVPFDESSPMRATYPDGYGANGVCDVDLCQLNSIYTEVELKSPERYPDAVAEGSEPGIEAMRDAAEGITGLTIQYYVLIDMAGFQQLIDALGGVTVDVPHDVPIHADETFTTVAEWIPAGEQHLDGYHALWYARSRHGTSDYDRMARQLQIQEAVLAQFNAANVLSKFQDVAAAGSQVVKTDVPQSMLGYFVDLAGKTRELPIVDVPLVPDNGVDPLAPDYEAIRQMIEAALIPPTTEPDEG</sequence>
<dbReference type="Proteomes" id="UP000292881">
    <property type="component" value="Unassembled WGS sequence"/>
</dbReference>
<dbReference type="NCBIfam" id="TIGR00350">
    <property type="entry name" value="lytR_cpsA_psr"/>
    <property type="match status" value="1"/>
</dbReference>
<dbReference type="EMBL" id="SDPL01000155">
    <property type="protein sequence ID" value="RXZ47130.1"/>
    <property type="molecule type" value="Genomic_DNA"/>
</dbReference>
<dbReference type="Gene3D" id="3.40.630.190">
    <property type="entry name" value="LCP protein"/>
    <property type="match status" value="1"/>
</dbReference>
<keyword evidence="2" id="KW-0472">Membrane</keyword>
<keyword evidence="2" id="KW-0812">Transmembrane</keyword>
<evidence type="ECO:0000313" key="5">
    <source>
        <dbReference type="Proteomes" id="UP000292881"/>
    </source>
</evidence>
<organism evidence="4 5">
    <name type="scientific">Agromyces binzhouensis</name>
    <dbReference type="NCBI Taxonomy" id="1817495"/>
    <lineage>
        <taxon>Bacteria</taxon>
        <taxon>Bacillati</taxon>
        <taxon>Actinomycetota</taxon>
        <taxon>Actinomycetes</taxon>
        <taxon>Micrococcales</taxon>
        <taxon>Microbacteriaceae</taxon>
        <taxon>Agromyces</taxon>
    </lineage>
</organism>
<comment type="similarity">
    <text evidence="1">Belongs to the LytR/CpsA/Psr (LCP) family.</text>
</comment>
<reference evidence="4 5" key="1">
    <citation type="submission" date="2019-01" db="EMBL/GenBank/DDBJ databases">
        <authorList>
            <person name="Li J."/>
        </authorList>
    </citation>
    <scope>NUCLEOTIDE SEQUENCE [LARGE SCALE GENOMIC DNA]</scope>
    <source>
        <strain evidence="4 5">CGMCC 4.7180</strain>
    </source>
</reference>
<name>A0A4Q2JLZ1_9MICO</name>
<keyword evidence="2" id="KW-1133">Transmembrane helix</keyword>
<comment type="caution">
    <text evidence="4">The sequence shown here is derived from an EMBL/GenBank/DDBJ whole genome shotgun (WGS) entry which is preliminary data.</text>
</comment>
<feature type="transmembrane region" description="Helical" evidence="2">
    <location>
        <begin position="83"/>
        <end position="102"/>
    </location>
</feature>
<evidence type="ECO:0000256" key="1">
    <source>
        <dbReference type="ARBA" id="ARBA00006068"/>
    </source>
</evidence>
<evidence type="ECO:0000313" key="4">
    <source>
        <dbReference type="EMBL" id="RXZ47130.1"/>
    </source>
</evidence>
<dbReference type="PANTHER" id="PTHR33392">
    <property type="entry name" value="POLYISOPRENYL-TEICHOIC ACID--PEPTIDOGLYCAN TEICHOIC ACID TRANSFERASE TAGU"/>
    <property type="match status" value="1"/>
</dbReference>
<feature type="transmembrane region" description="Helical" evidence="2">
    <location>
        <begin position="123"/>
        <end position="143"/>
    </location>
</feature>
<gene>
    <name evidence="4" type="ORF">ESO86_09205</name>
</gene>
<accession>A0A4Q2JLZ1</accession>
<dbReference type="AlphaFoldDB" id="A0A4Q2JLZ1"/>
<dbReference type="RefSeq" id="WP_129234625.1">
    <property type="nucleotide sequence ID" value="NZ_SDPL01000155.1"/>
</dbReference>